<proteinExistence type="predicted"/>
<dbReference type="PANTHER" id="PTHR45727:SF2">
    <property type="entry name" value="NPC INTRACELLULAR CHOLESTEROL TRANSPORTER 1"/>
    <property type="match status" value="1"/>
</dbReference>
<reference evidence="2 3" key="1">
    <citation type="journal article" date="2023" name="Life. Sci Alliance">
        <title>Evolutionary insights into 3D genome organization and epigenetic landscape of Vigna mungo.</title>
        <authorList>
            <person name="Junaid A."/>
            <person name="Singh B."/>
            <person name="Bhatia S."/>
        </authorList>
    </citation>
    <scope>NUCLEOTIDE SEQUENCE [LARGE SCALE GENOMIC DNA]</scope>
    <source>
        <strain evidence="2">Urdbean</strain>
    </source>
</reference>
<dbReference type="InterPro" id="IPR053956">
    <property type="entry name" value="NPC1_MLD"/>
</dbReference>
<dbReference type="Proteomes" id="UP001374535">
    <property type="component" value="Chromosome 8"/>
</dbReference>
<accession>A0AAQ3N206</accession>
<dbReference type="EMBL" id="CP144693">
    <property type="protein sequence ID" value="WVZ01135.1"/>
    <property type="molecule type" value="Genomic_DNA"/>
</dbReference>
<dbReference type="Pfam" id="PF22314">
    <property type="entry name" value="NPC1_MLD"/>
    <property type="match status" value="1"/>
</dbReference>
<dbReference type="GO" id="GO:0016020">
    <property type="term" value="C:membrane"/>
    <property type="evidence" value="ECO:0007669"/>
    <property type="project" value="TreeGrafter"/>
</dbReference>
<dbReference type="PANTHER" id="PTHR45727">
    <property type="entry name" value="NPC INTRACELLULAR CHOLESTEROL TRANSPORTER 1"/>
    <property type="match status" value="1"/>
</dbReference>
<evidence type="ECO:0000313" key="3">
    <source>
        <dbReference type="Proteomes" id="UP001374535"/>
    </source>
</evidence>
<feature type="domain" description="NPC1 middle luminal" evidence="1">
    <location>
        <begin position="15"/>
        <end position="71"/>
    </location>
</feature>
<name>A0AAQ3N206_VIGMU</name>
<organism evidence="2 3">
    <name type="scientific">Vigna mungo</name>
    <name type="common">Black gram</name>
    <name type="synonym">Phaseolus mungo</name>
    <dbReference type="NCBI Taxonomy" id="3915"/>
    <lineage>
        <taxon>Eukaryota</taxon>
        <taxon>Viridiplantae</taxon>
        <taxon>Streptophyta</taxon>
        <taxon>Embryophyta</taxon>
        <taxon>Tracheophyta</taxon>
        <taxon>Spermatophyta</taxon>
        <taxon>Magnoliopsida</taxon>
        <taxon>eudicotyledons</taxon>
        <taxon>Gunneridae</taxon>
        <taxon>Pentapetalae</taxon>
        <taxon>rosids</taxon>
        <taxon>fabids</taxon>
        <taxon>Fabales</taxon>
        <taxon>Fabaceae</taxon>
        <taxon>Papilionoideae</taxon>
        <taxon>50 kb inversion clade</taxon>
        <taxon>NPAAA clade</taxon>
        <taxon>indigoferoid/millettioid clade</taxon>
        <taxon>Phaseoleae</taxon>
        <taxon>Vigna</taxon>
    </lineage>
</organism>
<sequence length="109" mass="12199">MTATFCLQLILATVPDNENSTSPRIVSENNIKFLFDIQKKVDAIRANYSGSMVSLQDICMKPLDKDCDSNSPVDTGPIVGLRDDNIEDIMERPKRGTKLPSYLKDYVTN</sequence>
<gene>
    <name evidence="2" type="ORF">V8G54_027204</name>
</gene>
<evidence type="ECO:0000313" key="2">
    <source>
        <dbReference type="EMBL" id="WVZ01135.1"/>
    </source>
</evidence>
<evidence type="ECO:0000259" key="1">
    <source>
        <dbReference type="Pfam" id="PF22314"/>
    </source>
</evidence>
<dbReference type="AlphaFoldDB" id="A0AAQ3N206"/>
<dbReference type="GO" id="GO:0015918">
    <property type="term" value="P:sterol transport"/>
    <property type="evidence" value="ECO:0007669"/>
    <property type="project" value="TreeGrafter"/>
</dbReference>
<dbReference type="GO" id="GO:0032934">
    <property type="term" value="F:sterol binding"/>
    <property type="evidence" value="ECO:0007669"/>
    <property type="project" value="TreeGrafter"/>
</dbReference>
<keyword evidence="3" id="KW-1185">Reference proteome</keyword>
<protein>
    <recommendedName>
        <fullName evidence="1">NPC1 middle luminal domain-containing protein</fullName>
    </recommendedName>
</protein>